<dbReference type="EMBL" id="PPUQ01000011">
    <property type="protein sequence ID" value="RDC37650.1"/>
    <property type="molecule type" value="Genomic_DNA"/>
</dbReference>
<gene>
    <name evidence="1" type="ORF">C1853_09355</name>
</gene>
<evidence type="ECO:0000313" key="2">
    <source>
        <dbReference type="Proteomes" id="UP000253915"/>
    </source>
</evidence>
<proteinExistence type="predicted"/>
<sequence length="119" mass="13291">MNIDEKSAALHDAARLCGFDGHVKVITYKNECFTHAEQIAETHMARPFPVKNSYLYCGTLDTCFYYDKENNACCSFSGLVRYGSGDYERMGTTASLVQAMLFAMDVTAKCQKSEKGDRS</sequence>
<dbReference type="AlphaFoldDB" id="A0ABD7GIK0"/>
<dbReference type="GeneID" id="69512401"/>
<name>A0ABD7GIK0_EGGLN</name>
<organism evidence="1 2">
    <name type="scientific">Eggerthella lenta</name>
    <name type="common">Eubacterium lentum</name>
    <dbReference type="NCBI Taxonomy" id="84112"/>
    <lineage>
        <taxon>Bacteria</taxon>
        <taxon>Bacillati</taxon>
        <taxon>Actinomycetota</taxon>
        <taxon>Coriobacteriia</taxon>
        <taxon>Eggerthellales</taxon>
        <taxon>Eggerthellaceae</taxon>
        <taxon>Eggerthella</taxon>
    </lineage>
</organism>
<comment type="caution">
    <text evidence="1">The sequence shown here is derived from an EMBL/GenBank/DDBJ whole genome shotgun (WGS) entry which is preliminary data.</text>
</comment>
<accession>A0ABD7GIK0</accession>
<dbReference type="Proteomes" id="UP000253915">
    <property type="component" value="Unassembled WGS sequence"/>
</dbReference>
<dbReference type="RefSeq" id="WP_114526832.1">
    <property type="nucleotide sequence ID" value="NZ_AP025575.1"/>
</dbReference>
<protein>
    <submittedName>
        <fullName evidence="1">Uncharacterized protein</fullName>
    </submittedName>
</protein>
<evidence type="ECO:0000313" key="1">
    <source>
        <dbReference type="EMBL" id="RDC37650.1"/>
    </source>
</evidence>
<reference evidence="1 2" key="1">
    <citation type="journal article" date="2018" name="Elife">
        <title>Discovery and characterization of a prevalent human gut bacterial enzyme sufficient for the inactivation of a family of plant toxins.</title>
        <authorList>
            <person name="Koppel N."/>
            <person name="Bisanz J.E."/>
            <person name="Pandelia M.E."/>
            <person name="Turnbaugh P.J."/>
            <person name="Balskus E.P."/>
        </authorList>
    </citation>
    <scope>NUCLEOTIDE SEQUENCE [LARGE SCALE GENOMIC DNA]</scope>
    <source>
        <strain evidence="1 2">16A</strain>
    </source>
</reference>